<dbReference type="RefSeq" id="WP_376920301.1">
    <property type="nucleotide sequence ID" value="NZ_JBHRSW010000017.1"/>
</dbReference>
<keyword evidence="1" id="KW-0732">Signal</keyword>
<gene>
    <name evidence="2" type="ORF">ACFOHL_11100</name>
</gene>
<dbReference type="EMBL" id="JBHRSW010000017">
    <property type="protein sequence ID" value="MFC3122167.1"/>
    <property type="molecule type" value="Genomic_DNA"/>
</dbReference>
<feature type="signal peptide" evidence="1">
    <location>
        <begin position="1"/>
        <end position="22"/>
    </location>
</feature>
<dbReference type="Proteomes" id="UP001595478">
    <property type="component" value="Unassembled WGS sequence"/>
</dbReference>
<proteinExistence type="predicted"/>
<name>A0ABV7FTJ1_9ALTE</name>
<organism evidence="2 3">
    <name type="scientific">Agaribacter flavus</name>
    <dbReference type="NCBI Taxonomy" id="1902781"/>
    <lineage>
        <taxon>Bacteria</taxon>
        <taxon>Pseudomonadati</taxon>
        <taxon>Pseudomonadota</taxon>
        <taxon>Gammaproteobacteria</taxon>
        <taxon>Alteromonadales</taxon>
        <taxon>Alteromonadaceae</taxon>
        <taxon>Agaribacter</taxon>
    </lineage>
</organism>
<feature type="chain" id="PRO_5046555783" evidence="1">
    <location>
        <begin position="23"/>
        <end position="337"/>
    </location>
</feature>
<protein>
    <submittedName>
        <fullName evidence="2">Uncharacterized protein</fullName>
    </submittedName>
</protein>
<sequence length="337" mass="37699">MKYSLFSVVLTSIGLACSIAYANASTKQDMPFYAASLSTEAKEYCQSTQCNTHNFDKQALRQLIESNEYADDVREALALSEYEVLVGDTLIDVDGSPALLMEITTNWRGVPIDDLNITQNISLPLTTEKLNNAASKLLDTWVSHIRRAEVLDAERIYQTLGASNYQQELSIPAQIGDFALQQQALYRDPMQGSIARYEHPEYIDAIVDISVYPVSPFAYSKEMKDADLLAAELNSEHMQVQALVERAGINEYSISEIKPLTIKKNSKVLEGYAFQVELKNGLEPVYTTNYLFKKGDKFVKLSGNFPDMVMLPIVEQSIAKIEVPPESAFMRSMRSDG</sequence>
<keyword evidence="3" id="KW-1185">Reference proteome</keyword>
<evidence type="ECO:0000313" key="2">
    <source>
        <dbReference type="EMBL" id="MFC3122167.1"/>
    </source>
</evidence>
<reference evidence="3" key="1">
    <citation type="journal article" date="2019" name="Int. J. Syst. Evol. Microbiol.">
        <title>The Global Catalogue of Microorganisms (GCM) 10K type strain sequencing project: providing services to taxonomists for standard genome sequencing and annotation.</title>
        <authorList>
            <consortium name="The Broad Institute Genomics Platform"/>
            <consortium name="The Broad Institute Genome Sequencing Center for Infectious Disease"/>
            <person name="Wu L."/>
            <person name="Ma J."/>
        </authorList>
    </citation>
    <scope>NUCLEOTIDE SEQUENCE [LARGE SCALE GENOMIC DNA]</scope>
    <source>
        <strain evidence="3">KCTC 52473</strain>
    </source>
</reference>
<evidence type="ECO:0000256" key="1">
    <source>
        <dbReference type="SAM" id="SignalP"/>
    </source>
</evidence>
<dbReference type="PROSITE" id="PS51257">
    <property type="entry name" value="PROKAR_LIPOPROTEIN"/>
    <property type="match status" value="1"/>
</dbReference>
<comment type="caution">
    <text evidence="2">The sequence shown here is derived from an EMBL/GenBank/DDBJ whole genome shotgun (WGS) entry which is preliminary data.</text>
</comment>
<evidence type="ECO:0000313" key="3">
    <source>
        <dbReference type="Proteomes" id="UP001595478"/>
    </source>
</evidence>
<accession>A0ABV7FTJ1</accession>